<evidence type="ECO:0000313" key="2">
    <source>
        <dbReference type="Proteomes" id="UP000783037"/>
    </source>
</evidence>
<dbReference type="AlphaFoldDB" id="A0A8T3V7D4"/>
<comment type="caution">
    <text evidence="1">The sequence shown here is derived from an EMBL/GenBank/DDBJ whole genome shotgun (WGS) entry which is preliminary data.</text>
</comment>
<protein>
    <submittedName>
        <fullName evidence="1">Uncharacterized protein</fullName>
    </submittedName>
</protein>
<gene>
    <name evidence="1" type="ORF">E7Z79_03740</name>
</gene>
<name>A0A8T3V7D4_9EURY</name>
<dbReference type="EMBL" id="SUTK01000011">
    <property type="protein sequence ID" value="MBE6501536.1"/>
    <property type="molecule type" value="Genomic_DNA"/>
</dbReference>
<dbReference type="RefSeq" id="WP_303738641.1">
    <property type="nucleotide sequence ID" value="NZ_SUTK01000011.1"/>
</dbReference>
<organism evidence="1 2">
    <name type="scientific">Methanobrevibacter thaueri</name>
    <dbReference type="NCBI Taxonomy" id="190975"/>
    <lineage>
        <taxon>Archaea</taxon>
        <taxon>Methanobacteriati</taxon>
        <taxon>Methanobacteriota</taxon>
        <taxon>Methanomada group</taxon>
        <taxon>Methanobacteria</taxon>
        <taxon>Methanobacteriales</taxon>
        <taxon>Methanobacteriaceae</taxon>
        <taxon>Methanobrevibacter</taxon>
    </lineage>
</organism>
<proteinExistence type="predicted"/>
<dbReference type="Proteomes" id="UP000783037">
    <property type="component" value="Unassembled WGS sequence"/>
</dbReference>
<sequence>MIDNADDLRDKANEFKTGLKKQYVNIPIGDEEYGFRISGIGQKSVKLEKYVKFDDIFEAIESGNDNGLEAMIKQIIEDYEEEDEEE</sequence>
<evidence type="ECO:0000313" key="1">
    <source>
        <dbReference type="EMBL" id="MBE6501536.1"/>
    </source>
</evidence>
<reference evidence="1" key="1">
    <citation type="submission" date="2019-04" db="EMBL/GenBank/DDBJ databases">
        <title>Evolution of Biomass-Degrading Anaerobic Consortia Revealed by Metagenomics.</title>
        <authorList>
            <person name="Peng X."/>
        </authorList>
    </citation>
    <scope>NUCLEOTIDE SEQUENCE</scope>
    <source>
        <strain evidence="1">SIG18</strain>
    </source>
</reference>
<accession>A0A8T3V7D4</accession>